<dbReference type="AlphaFoldDB" id="A0A840FAU9"/>
<gene>
    <name evidence="1" type="ORF">GGQ80_000792</name>
</gene>
<protein>
    <recommendedName>
        <fullName evidence="3">DUF3168 domain-containing protein</fullName>
    </recommendedName>
</protein>
<evidence type="ECO:0000313" key="1">
    <source>
        <dbReference type="EMBL" id="MBB4152904.1"/>
    </source>
</evidence>
<dbReference type="RefSeq" id="WP_183982597.1">
    <property type="nucleotide sequence ID" value="NZ_JACIEV010000002.1"/>
</dbReference>
<dbReference type="EMBL" id="JACIEV010000002">
    <property type="protein sequence ID" value="MBB4152904.1"/>
    <property type="molecule type" value="Genomic_DNA"/>
</dbReference>
<evidence type="ECO:0000313" key="2">
    <source>
        <dbReference type="Proteomes" id="UP000529795"/>
    </source>
</evidence>
<dbReference type="Proteomes" id="UP000529795">
    <property type="component" value="Unassembled WGS sequence"/>
</dbReference>
<dbReference type="InterPro" id="IPR053745">
    <property type="entry name" value="Viral_Tail_Comp_sf"/>
</dbReference>
<sequence>MTVIVDTLTGAQDAIVALLQDRLPPDQRELVYATIPQDTPAPFFLIGDIDVERVDDEGQLDRASVDVHAIHQGNRRDLLARMHLVRVAAHGQTVLIDGAAYRVTWQSSAASTAAADGVTFAGLIAFDLFAYPS</sequence>
<organism evidence="1 2">
    <name type="scientific">Sphingomonas jinjuensis</name>
    <dbReference type="NCBI Taxonomy" id="535907"/>
    <lineage>
        <taxon>Bacteria</taxon>
        <taxon>Pseudomonadati</taxon>
        <taxon>Pseudomonadota</taxon>
        <taxon>Alphaproteobacteria</taxon>
        <taxon>Sphingomonadales</taxon>
        <taxon>Sphingomonadaceae</taxon>
        <taxon>Sphingomonas</taxon>
    </lineage>
</organism>
<reference evidence="1 2" key="1">
    <citation type="submission" date="2020-08" db="EMBL/GenBank/DDBJ databases">
        <title>Genomic Encyclopedia of Type Strains, Phase IV (KMG-IV): sequencing the most valuable type-strain genomes for metagenomic binning, comparative biology and taxonomic classification.</title>
        <authorList>
            <person name="Goeker M."/>
        </authorList>
    </citation>
    <scope>NUCLEOTIDE SEQUENCE [LARGE SCALE GENOMIC DNA]</scope>
    <source>
        <strain evidence="1 2">YC6723</strain>
    </source>
</reference>
<dbReference type="Gene3D" id="3.30.2000.30">
    <property type="match status" value="1"/>
</dbReference>
<name>A0A840FAU9_9SPHN</name>
<accession>A0A840FAU9</accession>
<proteinExistence type="predicted"/>
<comment type="caution">
    <text evidence="1">The sequence shown here is derived from an EMBL/GenBank/DDBJ whole genome shotgun (WGS) entry which is preliminary data.</text>
</comment>
<evidence type="ECO:0008006" key="3">
    <source>
        <dbReference type="Google" id="ProtNLM"/>
    </source>
</evidence>
<keyword evidence="2" id="KW-1185">Reference proteome</keyword>